<evidence type="ECO:0000313" key="7">
    <source>
        <dbReference type="Proteomes" id="UP000035642"/>
    </source>
</evidence>
<keyword evidence="7" id="KW-1185">Reference proteome</keyword>
<feature type="domain" description="SLC26A/SulP transporter" evidence="6">
    <location>
        <begin position="5"/>
        <end position="171"/>
    </location>
</feature>
<keyword evidence="3 5" id="KW-1133">Transmembrane helix</keyword>
<dbReference type="Pfam" id="PF00916">
    <property type="entry name" value="Sulfate_transp"/>
    <property type="match status" value="1"/>
</dbReference>
<dbReference type="PANTHER" id="PTHR11814">
    <property type="entry name" value="SULFATE TRANSPORTER"/>
    <property type="match status" value="1"/>
</dbReference>
<dbReference type="STRING" id="6313.A0A0K0DBJ5"/>
<dbReference type="WBParaSite" id="ACAC_0000780801-mRNA-1">
    <property type="protein sequence ID" value="ACAC_0000780801-mRNA-1"/>
    <property type="gene ID" value="ACAC_0000780801"/>
</dbReference>
<organism evidence="7 8">
    <name type="scientific">Angiostrongylus cantonensis</name>
    <name type="common">Rat lungworm</name>
    <dbReference type="NCBI Taxonomy" id="6313"/>
    <lineage>
        <taxon>Eukaryota</taxon>
        <taxon>Metazoa</taxon>
        <taxon>Ecdysozoa</taxon>
        <taxon>Nematoda</taxon>
        <taxon>Chromadorea</taxon>
        <taxon>Rhabditida</taxon>
        <taxon>Rhabditina</taxon>
        <taxon>Rhabditomorpha</taxon>
        <taxon>Strongyloidea</taxon>
        <taxon>Metastrongylidae</taxon>
        <taxon>Angiostrongylus</taxon>
    </lineage>
</organism>
<protein>
    <submittedName>
        <fullName evidence="8">Sulfate_transp domain-containing protein</fullName>
    </submittedName>
</protein>
<evidence type="ECO:0000256" key="3">
    <source>
        <dbReference type="ARBA" id="ARBA00022989"/>
    </source>
</evidence>
<evidence type="ECO:0000256" key="2">
    <source>
        <dbReference type="ARBA" id="ARBA00022692"/>
    </source>
</evidence>
<accession>A0A0K0DBJ5</accession>
<keyword evidence="4 5" id="KW-0472">Membrane</keyword>
<evidence type="ECO:0000256" key="5">
    <source>
        <dbReference type="SAM" id="Phobius"/>
    </source>
</evidence>
<dbReference type="AlphaFoldDB" id="A0A0K0DBJ5"/>
<feature type="transmembrane region" description="Helical" evidence="5">
    <location>
        <begin position="52"/>
        <end position="75"/>
    </location>
</feature>
<evidence type="ECO:0000256" key="4">
    <source>
        <dbReference type="ARBA" id="ARBA00023136"/>
    </source>
</evidence>
<reference evidence="7" key="1">
    <citation type="submission" date="2012-09" db="EMBL/GenBank/DDBJ databases">
        <authorList>
            <person name="Martin A.A."/>
        </authorList>
    </citation>
    <scope>NUCLEOTIDE SEQUENCE</scope>
</reference>
<dbReference type="GO" id="GO:0055085">
    <property type="term" value="P:transmembrane transport"/>
    <property type="evidence" value="ECO:0007669"/>
    <property type="project" value="InterPro"/>
</dbReference>
<dbReference type="InterPro" id="IPR001902">
    <property type="entry name" value="SLC26A/SulP_fam"/>
</dbReference>
<evidence type="ECO:0000259" key="6">
    <source>
        <dbReference type="Pfam" id="PF00916"/>
    </source>
</evidence>
<evidence type="ECO:0000313" key="8">
    <source>
        <dbReference type="WBParaSite" id="ACAC_0000780801-mRNA-1"/>
    </source>
</evidence>
<reference evidence="8" key="2">
    <citation type="submission" date="2017-02" db="UniProtKB">
        <authorList>
            <consortium name="WormBaseParasite"/>
        </authorList>
    </citation>
    <scope>IDENTIFICATION</scope>
</reference>
<sequence>MHVPQGTFAVVALMTGKVVHKMTAVDSISSDHLTNLTASVIEHTPIQIASTLTVLIGLIQVLIAFLGLDFVTTYFSDELVGGFTTGASTHVFVTQLSDVLGISGLPRRHGLANLILKIYDFCGAIKRTNLITLCLSTVTMFVLILGKDYVNPWMKKKFHCSVPIPFELIVVSLDNSLGNGFITI</sequence>
<evidence type="ECO:0000256" key="1">
    <source>
        <dbReference type="ARBA" id="ARBA00004141"/>
    </source>
</evidence>
<proteinExistence type="predicted"/>
<dbReference type="InterPro" id="IPR011547">
    <property type="entry name" value="SLC26A/SulP_dom"/>
</dbReference>
<comment type="subcellular location">
    <subcellularLocation>
        <location evidence="1">Membrane</location>
        <topology evidence="1">Multi-pass membrane protein</topology>
    </subcellularLocation>
</comment>
<name>A0A0K0DBJ5_ANGCA</name>
<dbReference type="Proteomes" id="UP000035642">
    <property type="component" value="Unassembled WGS sequence"/>
</dbReference>
<dbReference type="GO" id="GO:0016020">
    <property type="term" value="C:membrane"/>
    <property type="evidence" value="ECO:0007669"/>
    <property type="project" value="UniProtKB-SubCell"/>
</dbReference>
<feature type="transmembrane region" description="Helical" evidence="5">
    <location>
        <begin position="130"/>
        <end position="150"/>
    </location>
</feature>
<keyword evidence="2 5" id="KW-0812">Transmembrane</keyword>